<dbReference type="RefSeq" id="WP_161411009.1">
    <property type="nucleotide sequence ID" value="NZ_WTUZ01000039.1"/>
</dbReference>
<comment type="caution">
    <text evidence="2">The sequence shown here is derived from an EMBL/GenBank/DDBJ whole genome shotgun (WGS) entry which is preliminary data.</text>
</comment>
<accession>A0A6L8VBA9</accession>
<name>A0A6L8VBA9_9BACL</name>
<dbReference type="EMBL" id="WTUZ01000039">
    <property type="protein sequence ID" value="MZQ86619.1"/>
    <property type="molecule type" value="Genomic_DNA"/>
</dbReference>
<protein>
    <submittedName>
        <fullName evidence="2">DUF3870 domain-containing protein</fullName>
    </submittedName>
</protein>
<gene>
    <name evidence="2" type="ORF">GQF01_31390</name>
</gene>
<proteinExistence type="predicted"/>
<dbReference type="Pfam" id="PF12986">
    <property type="entry name" value="DUF3870"/>
    <property type="match status" value="1"/>
</dbReference>
<dbReference type="AlphaFoldDB" id="A0A6L8VBA9"/>
<sequence length="129" mass="14215">MEQNANKGSGRLVYDKDTIYIIGDAQASVNNPITQQYNAFFIGLVVDTSSHKIVDAGCSSTIPLTSEFVRSIFIGHNMLLLDVVAEEIRQRYHGSSQKALIVAYKDAQKKYKLALNGREELGFQSSGTV</sequence>
<evidence type="ECO:0000259" key="1">
    <source>
        <dbReference type="Pfam" id="PF12986"/>
    </source>
</evidence>
<organism evidence="2 3">
    <name type="scientific">Paenibacillus silvestris</name>
    <dbReference type="NCBI Taxonomy" id="2606219"/>
    <lineage>
        <taxon>Bacteria</taxon>
        <taxon>Bacillati</taxon>
        <taxon>Bacillota</taxon>
        <taxon>Bacilli</taxon>
        <taxon>Bacillales</taxon>
        <taxon>Paenibacillaceae</taxon>
        <taxon>Paenibacillus</taxon>
    </lineage>
</organism>
<feature type="domain" description="DUF3870" evidence="1">
    <location>
        <begin position="20"/>
        <end position="112"/>
    </location>
</feature>
<keyword evidence="3" id="KW-1185">Reference proteome</keyword>
<reference evidence="2 3" key="1">
    <citation type="submission" date="2019-12" db="EMBL/GenBank/DDBJ databases">
        <title>Paenibacillus sp. nov. sp. isolated from soil.</title>
        <authorList>
            <person name="Kim J."/>
            <person name="Jeong S.E."/>
            <person name="Jung H.S."/>
            <person name="Jeon C.O."/>
        </authorList>
    </citation>
    <scope>NUCLEOTIDE SEQUENCE [LARGE SCALE GENOMIC DNA]</scope>
    <source>
        <strain evidence="2 3">5J-6</strain>
    </source>
</reference>
<dbReference type="Proteomes" id="UP000481087">
    <property type="component" value="Unassembled WGS sequence"/>
</dbReference>
<evidence type="ECO:0000313" key="3">
    <source>
        <dbReference type="Proteomes" id="UP000481087"/>
    </source>
</evidence>
<dbReference type="InterPro" id="IPR024617">
    <property type="entry name" value="DUF3870"/>
</dbReference>
<evidence type="ECO:0000313" key="2">
    <source>
        <dbReference type="EMBL" id="MZQ86619.1"/>
    </source>
</evidence>